<feature type="binding site" evidence="9">
    <location>
        <position position="278"/>
    </location>
    <ligand>
        <name>Ca(2+)</name>
        <dbReference type="ChEBI" id="CHEBI:29108"/>
        <label>2</label>
    </ligand>
</feature>
<feature type="domain" description="Plant heme peroxidase family profile" evidence="13">
    <location>
        <begin position="147"/>
        <end position="259"/>
    </location>
</feature>
<evidence type="ECO:0000259" key="13">
    <source>
        <dbReference type="PROSITE" id="PS50873"/>
    </source>
</evidence>
<feature type="disulfide bond" evidence="11">
    <location>
        <begin position="120"/>
        <end position="203"/>
    </location>
</feature>
<dbReference type="FunFam" id="1.10.520.10:FF:000021">
    <property type="entry name" value="Peroxidase"/>
    <property type="match status" value="1"/>
</dbReference>
<dbReference type="Gene3D" id="1.10.520.10">
    <property type="match status" value="1"/>
</dbReference>
<evidence type="ECO:0000256" key="4">
    <source>
        <dbReference type="ARBA" id="ARBA00022723"/>
    </source>
</evidence>
<dbReference type="InterPro" id="IPR001621">
    <property type="entry name" value="Ligninase"/>
</dbReference>
<feature type="site" description="Transition state stabilizer" evidence="10">
    <location>
        <position position="129"/>
    </location>
</feature>
<comment type="cofactor">
    <cofactor evidence="9 12">
        <name>Ca(2+)</name>
        <dbReference type="ChEBI" id="CHEBI:29108"/>
    </cofactor>
    <text evidence="9 12">Binds 2 calcium ions per subunit.</text>
</comment>
<evidence type="ECO:0000313" key="15">
    <source>
        <dbReference type="Proteomes" id="UP000664132"/>
    </source>
</evidence>
<evidence type="ECO:0000256" key="12">
    <source>
        <dbReference type="RuleBase" id="RU363051"/>
    </source>
</evidence>
<feature type="active site" description="Proton acceptor" evidence="8">
    <location>
        <position position="133"/>
    </location>
</feature>
<accession>A0A8H7TFL0</accession>
<organism evidence="14 15">
    <name type="scientific">Cadophora malorum</name>
    <dbReference type="NCBI Taxonomy" id="108018"/>
    <lineage>
        <taxon>Eukaryota</taxon>
        <taxon>Fungi</taxon>
        <taxon>Dikarya</taxon>
        <taxon>Ascomycota</taxon>
        <taxon>Pezizomycotina</taxon>
        <taxon>Leotiomycetes</taxon>
        <taxon>Helotiales</taxon>
        <taxon>Ploettnerulaceae</taxon>
        <taxon>Cadophora</taxon>
    </lineage>
</organism>
<evidence type="ECO:0000313" key="14">
    <source>
        <dbReference type="EMBL" id="KAG4417918.1"/>
    </source>
</evidence>
<feature type="binding site" evidence="9">
    <location>
        <position position="134"/>
    </location>
    <ligand>
        <name>Ca(2+)</name>
        <dbReference type="ChEBI" id="CHEBI:29108"/>
        <label>1</label>
    </ligand>
</feature>
<keyword evidence="5 12" id="KW-0560">Oxidoreductase</keyword>
<dbReference type="PROSITE" id="PS00436">
    <property type="entry name" value="PEROXIDASE_2"/>
    <property type="match status" value="1"/>
</dbReference>
<keyword evidence="7" id="KW-0325">Glycoprotein</keyword>
<dbReference type="GO" id="GO:0034599">
    <property type="term" value="P:cellular response to oxidative stress"/>
    <property type="evidence" value="ECO:0007669"/>
    <property type="project" value="InterPro"/>
</dbReference>
<dbReference type="PRINTS" id="PR00462">
    <property type="entry name" value="LIGNINASE"/>
</dbReference>
<keyword evidence="2 12" id="KW-0575">Peroxidase</keyword>
<comment type="similarity">
    <text evidence="1 12">Belongs to the peroxidase family. Ligninase subfamily.</text>
</comment>
<protein>
    <recommendedName>
        <fullName evidence="12">Peroxidase</fullName>
        <ecNumber evidence="12">1.11.1.-</ecNumber>
    </recommendedName>
</protein>
<dbReference type="PRINTS" id="PR00458">
    <property type="entry name" value="PEROXIDASE"/>
</dbReference>
<evidence type="ECO:0000256" key="10">
    <source>
        <dbReference type="PIRSR" id="PIRSR601621-3"/>
    </source>
</evidence>
<feature type="binding site" evidence="9">
    <location>
        <position position="259"/>
    </location>
    <ligand>
        <name>Ca(2+)</name>
        <dbReference type="ChEBI" id="CHEBI:29108"/>
        <label>2</label>
    </ligand>
</feature>
<feature type="disulfide bond" evidence="11">
    <location>
        <begin position="99"/>
        <end position="352"/>
    </location>
</feature>
<comment type="cofactor">
    <cofactor evidence="9">
        <name>heme b</name>
        <dbReference type="ChEBI" id="CHEBI:60344"/>
    </cofactor>
    <text evidence="9">Binds 1 heme b (iron(II)-protoporphyrin IX) group per subunit.</text>
</comment>
<dbReference type="SUPFAM" id="SSF48113">
    <property type="entry name" value="Heme-dependent peroxidases"/>
    <property type="match status" value="1"/>
</dbReference>
<comment type="caution">
    <text evidence="14">The sequence shown here is derived from an EMBL/GenBank/DDBJ whole genome shotgun (WGS) entry which is preliminary data.</text>
</comment>
<evidence type="ECO:0000256" key="11">
    <source>
        <dbReference type="PIRSR" id="PIRSR601621-4"/>
    </source>
</evidence>
<evidence type="ECO:0000256" key="5">
    <source>
        <dbReference type="ARBA" id="ARBA00023002"/>
    </source>
</evidence>
<keyword evidence="9 12" id="KW-0106">Calcium</keyword>
<keyword evidence="4 9" id="KW-0479">Metal-binding</keyword>
<dbReference type="PANTHER" id="PTHR31356">
    <property type="entry name" value="THYLAKOID LUMENAL 29 KDA PROTEIN, CHLOROPLASTIC-RELATED"/>
    <property type="match status" value="1"/>
</dbReference>
<dbReference type="EC" id="1.11.1.-" evidence="12"/>
<dbReference type="Gene3D" id="1.10.420.10">
    <property type="entry name" value="Peroxidase, domain 2"/>
    <property type="match status" value="1"/>
</dbReference>
<feature type="binding site" evidence="9">
    <location>
        <position position="147"/>
    </location>
    <ligand>
        <name>Ca(2+)</name>
        <dbReference type="ChEBI" id="CHEBI:29108"/>
        <label>1</label>
    </ligand>
</feature>
<dbReference type="OrthoDB" id="2113341at2759"/>
<dbReference type="InterPro" id="IPR044831">
    <property type="entry name" value="Ccp1-like"/>
</dbReference>
<name>A0A8H7TFL0_9HELO</name>
<evidence type="ECO:0000256" key="6">
    <source>
        <dbReference type="ARBA" id="ARBA00023004"/>
    </source>
</evidence>
<dbReference type="InterPro" id="IPR019794">
    <property type="entry name" value="Peroxidases_AS"/>
</dbReference>
<evidence type="ECO:0000256" key="7">
    <source>
        <dbReference type="ARBA" id="ARBA00023180"/>
    </source>
</evidence>
<dbReference type="GO" id="GO:0000302">
    <property type="term" value="P:response to reactive oxygen species"/>
    <property type="evidence" value="ECO:0007669"/>
    <property type="project" value="TreeGrafter"/>
</dbReference>
<sequence length="395" mass="43540">MKLSLISVLTPFILSNVVAWPGMGSTMSQLNNRLHSRQDSTEDSLELIGDLVPEKGGPQTPVGWAVWGILTGSISGEAFTPWKGALPGKNTAKCKADTCCIWRHIALDMEKRFKGRSGRCNKWARFAVRLGFHDAGTWSKYTADYGGADGSIILSGTELSRGENNGLQDISVKMQKWYDEYSKYGVGMADLIQMGANVATVVCPLGPRIRSFVGRKDSNKPSVDGLLPDVFGEADQLITLFENKTIRAHGLVALLGAHTTSQQNFVDPKRAKDPQDSTPGIWDVAFYGQTTGPAPKRVFRFPSDVKIAAHPKAADEWRDFTNDQDHWNEDYAREYVRLSLLGVNNINSLTECTHVLPPVIKTSKTLDDNAAYQKWLKGENNKLSSVIEEGEPVPK</sequence>
<proteinExistence type="inferred from homology"/>
<evidence type="ECO:0000256" key="8">
    <source>
        <dbReference type="PIRSR" id="PIRSR601621-1"/>
    </source>
</evidence>
<feature type="binding site" evidence="9">
    <location>
        <position position="149"/>
    </location>
    <ligand>
        <name>Ca(2+)</name>
        <dbReference type="ChEBI" id="CHEBI:29108"/>
        <label>1</label>
    </ligand>
</feature>
<keyword evidence="6 9" id="KW-0408">Iron</keyword>
<feature type="chain" id="PRO_5034278154" description="Peroxidase" evidence="12">
    <location>
        <begin position="20"/>
        <end position="395"/>
    </location>
</feature>
<feature type="binding site" description="axial binding residue" evidence="9">
    <location>
        <position position="258"/>
    </location>
    <ligand>
        <name>heme b</name>
        <dbReference type="ChEBI" id="CHEBI:60344"/>
    </ligand>
    <ligandPart>
        <name>Fe</name>
        <dbReference type="ChEBI" id="CHEBI:18248"/>
    </ligandPart>
</feature>
<dbReference type="PROSITE" id="PS50873">
    <property type="entry name" value="PEROXIDASE_4"/>
    <property type="match status" value="1"/>
</dbReference>
<reference evidence="14" key="1">
    <citation type="submission" date="2021-02" db="EMBL/GenBank/DDBJ databases">
        <title>Genome sequence Cadophora malorum strain M34.</title>
        <authorList>
            <person name="Stefanovic E."/>
            <person name="Vu D."/>
            <person name="Scully C."/>
            <person name="Dijksterhuis J."/>
            <person name="Roader J."/>
            <person name="Houbraken J."/>
        </authorList>
    </citation>
    <scope>NUCLEOTIDE SEQUENCE</scope>
    <source>
        <strain evidence="14">M34</strain>
    </source>
</reference>
<keyword evidence="3 9" id="KW-0349">Heme</keyword>
<keyword evidence="12" id="KW-0732">Signal</keyword>
<feature type="binding site" evidence="9">
    <location>
        <position position="283"/>
    </location>
    <ligand>
        <name>Ca(2+)</name>
        <dbReference type="ChEBI" id="CHEBI:29108"/>
        <label>2</label>
    </ligand>
</feature>
<dbReference type="Proteomes" id="UP000664132">
    <property type="component" value="Unassembled WGS sequence"/>
</dbReference>
<evidence type="ECO:0000256" key="9">
    <source>
        <dbReference type="PIRSR" id="PIRSR601621-2"/>
    </source>
</evidence>
<dbReference type="PANTHER" id="PTHR31356:SF66">
    <property type="entry name" value="CATALASE-PEROXIDASE"/>
    <property type="match status" value="1"/>
</dbReference>
<keyword evidence="11" id="KW-1015">Disulfide bond</keyword>
<gene>
    <name evidence="14" type="ORF">IFR04_008972</name>
</gene>
<dbReference type="GO" id="GO:0004601">
    <property type="term" value="F:peroxidase activity"/>
    <property type="evidence" value="ECO:0007669"/>
    <property type="project" value="UniProtKB-KW"/>
</dbReference>
<dbReference type="EMBL" id="JAFJYH010000142">
    <property type="protein sequence ID" value="KAG4417918.1"/>
    <property type="molecule type" value="Genomic_DNA"/>
</dbReference>
<feature type="binding site" evidence="9">
    <location>
        <position position="276"/>
    </location>
    <ligand>
        <name>Ca(2+)</name>
        <dbReference type="ChEBI" id="CHEBI:29108"/>
        <label>2</label>
    </ligand>
</feature>
<feature type="binding site" evidence="9">
    <location>
        <position position="151"/>
    </location>
    <ligand>
        <name>Ca(2+)</name>
        <dbReference type="ChEBI" id="CHEBI:29108"/>
        <label>1</label>
    </ligand>
</feature>
<dbReference type="Pfam" id="PF00141">
    <property type="entry name" value="peroxidase"/>
    <property type="match status" value="1"/>
</dbReference>
<dbReference type="AlphaFoldDB" id="A0A8H7TFL0"/>
<dbReference type="InterPro" id="IPR010255">
    <property type="entry name" value="Haem_peroxidase_sf"/>
</dbReference>
<evidence type="ECO:0000256" key="3">
    <source>
        <dbReference type="ARBA" id="ARBA00022617"/>
    </source>
</evidence>
<dbReference type="GO" id="GO:0046872">
    <property type="term" value="F:metal ion binding"/>
    <property type="evidence" value="ECO:0007669"/>
    <property type="project" value="UniProtKB-UniRule"/>
</dbReference>
<dbReference type="GO" id="GO:0020037">
    <property type="term" value="F:heme binding"/>
    <property type="evidence" value="ECO:0007669"/>
    <property type="project" value="UniProtKB-UniRule"/>
</dbReference>
<evidence type="ECO:0000256" key="2">
    <source>
        <dbReference type="ARBA" id="ARBA00022559"/>
    </source>
</evidence>
<keyword evidence="15" id="KW-1185">Reference proteome</keyword>
<dbReference type="InterPro" id="IPR002016">
    <property type="entry name" value="Haem_peroxidase"/>
</dbReference>
<evidence type="ECO:0000256" key="1">
    <source>
        <dbReference type="ARBA" id="ARBA00006089"/>
    </source>
</evidence>
<dbReference type="GO" id="GO:0042744">
    <property type="term" value="P:hydrogen peroxide catabolic process"/>
    <property type="evidence" value="ECO:0007669"/>
    <property type="project" value="TreeGrafter"/>
</dbReference>
<feature type="signal peptide" evidence="12">
    <location>
        <begin position="1"/>
        <end position="19"/>
    </location>
</feature>